<proteinExistence type="inferred from homology"/>
<dbReference type="VEuPathDB" id="AmoebaDB:KM1_001920"/>
<comment type="similarity">
    <text evidence="9">Belongs to the methyltransferase superfamily. METTL18 family.</text>
</comment>
<evidence type="ECO:0000313" key="10">
    <source>
        <dbReference type="EMBL" id="GAT91493.1"/>
    </source>
</evidence>
<protein>
    <recommendedName>
        <fullName evidence="3">protein-histidine N-methyltransferase</fullName>
        <ecNumber evidence="3">2.1.1.85</ecNumber>
    </recommendedName>
</protein>
<keyword evidence="8" id="KW-0539">Nucleus</keyword>
<dbReference type="PANTHER" id="PTHR14614:SF39">
    <property type="entry name" value="HISTIDINE PROTEIN METHYLTRANSFERASE 1 HOMOLOG"/>
    <property type="match status" value="1"/>
</dbReference>
<dbReference type="GO" id="GO:0018064">
    <property type="term" value="F:protein-L-histidine N-tele-methyltransferase activity"/>
    <property type="evidence" value="ECO:0007669"/>
    <property type="project" value="UniProtKB-EC"/>
</dbReference>
<dbReference type="Proteomes" id="UP000078387">
    <property type="component" value="Unassembled WGS sequence"/>
</dbReference>
<dbReference type="GO" id="GO:0032259">
    <property type="term" value="P:methylation"/>
    <property type="evidence" value="ECO:0007669"/>
    <property type="project" value="UniProtKB-KW"/>
</dbReference>
<evidence type="ECO:0000256" key="8">
    <source>
        <dbReference type="ARBA" id="ARBA00023242"/>
    </source>
</evidence>
<dbReference type="Gene3D" id="3.40.50.150">
    <property type="entry name" value="Vaccinia Virus protein VP39"/>
    <property type="match status" value="1"/>
</dbReference>
<dbReference type="GO" id="GO:0005737">
    <property type="term" value="C:cytoplasm"/>
    <property type="evidence" value="ECO:0007669"/>
    <property type="project" value="UniProtKB-SubCell"/>
</dbReference>
<evidence type="ECO:0000256" key="6">
    <source>
        <dbReference type="ARBA" id="ARBA00022679"/>
    </source>
</evidence>
<gene>
    <name evidence="10" type="ORF">CL6EHI_152400</name>
</gene>
<dbReference type="VEuPathDB" id="AmoebaDB:EHI5A_000860"/>
<accession>A0A5K1UKJ2</accession>
<dbReference type="PANTHER" id="PTHR14614">
    <property type="entry name" value="HEPATOCELLULAR CARCINOMA-ASSOCIATED ANTIGEN"/>
    <property type="match status" value="1"/>
</dbReference>
<keyword evidence="5" id="KW-0489">Methyltransferase</keyword>
<evidence type="ECO:0000256" key="4">
    <source>
        <dbReference type="ARBA" id="ARBA00022490"/>
    </source>
</evidence>
<dbReference type="GO" id="GO:0005634">
    <property type="term" value="C:nucleus"/>
    <property type="evidence" value="ECO:0007669"/>
    <property type="project" value="UniProtKB-SubCell"/>
</dbReference>
<evidence type="ECO:0000256" key="1">
    <source>
        <dbReference type="ARBA" id="ARBA00004123"/>
    </source>
</evidence>
<keyword evidence="4" id="KW-0963">Cytoplasm</keyword>
<dbReference type="SUPFAM" id="SSF53335">
    <property type="entry name" value="S-adenosyl-L-methionine-dependent methyltransferases"/>
    <property type="match status" value="1"/>
</dbReference>
<evidence type="ECO:0000256" key="5">
    <source>
        <dbReference type="ARBA" id="ARBA00022603"/>
    </source>
</evidence>
<dbReference type="OMA" id="GKCIMIN"/>
<keyword evidence="7" id="KW-0949">S-adenosyl-L-methionine</keyword>
<reference evidence="10 11" key="1">
    <citation type="submission" date="2016-05" db="EMBL/GenBank/DDBJ databases">
        <title>First whole genome sequencing of Entamoeba histolytica HM1:IMSS-clone-6.</title>
        <authorList>
            <person name="Mukherjee Avik.K."/>
            <person name="Izumyama S."/>
            <person name="Nakada-Tsukui K."/>
            <person name="Nozaki T."/>
        </authorList>
    </citation>
    <scope>NUCLEOTIDE SEQUENCE [LARGE SCALE GENOMIC DNA]</scope>
    <source>
        <strain evidence="10 11">HM1:IMSS clone 6</strain>
    </source>
</reference>
<evidence type="ECO:0000256" key="3">
    <source>
        <dbReference type="ARBA" id="ARBA00012533"/>
    </source>
</evidence>
<keyword evidence="6" id="KW-0808">Transferase</keyword>
<dbReference type="AlphaFoldDB" id="A0A5K1UKJ2"/>
<name>A0A5K1UKJ2_ENTHI</name>
<evidence type="ECO:0000313" key="11">
    <source>
        <dbReference type="Proteomes" id="UP000078387"/>
    </source>
</evidence>
<comment type="caution">
    <text evidence="10">The sequence shown here is derived from an EMBL/GenBank/DDBJ whole genome shotgun (WGS) entry which is preliminary data.</text>
</comment>
<dbReference type="EC" id="2.1.1.85" evidence="3"/>
<evidence type="ECO:0000256" key="9">
    <source>
        <dbReference type="ARBA" id="ARBA00038126"/>
    </source>
</evidence>
<dbReference type="Pfam" id="PF10294">
    <property type="entry name" value="Methyltransf_16"/>
    <property type="match status" value="1"/>
</dbReference>
<dbReference type="InterPro" id="IPR029063">
    <property type="entry name" value="SAM-dependent_MTases_sf"/>
</dbReference>
<dbReference type="EMBL" id="BDEQ01000001">
    <property type="protein sequence ID" value="GAT91493.1"/>
    <property type="molecule type" value="Genomic_DNA"/>
</dbReference>
<dbReference type="VEuPathDB" id="AmoebaDB:EHI8A_022110"/>
<dbReference type="CDD" id="cd02440">
    <property type="entry name" value="AdoMet_MTases"/>
    <property type="match status" value="1"/>
</dbReference>
<dbReference type="InterPro" id="IPR019410">
    <property type="entry name" value="Methyltransf_16"/>
</dbReference>
<dbReference type="VEuPathDB" id="AmoebaDB:EHI_152400"/>
<dbReference type="VEuPathDB" id="AmoebaDB:EHI7A_025660"/>
<organism evidence="10 11">
    <name type="scientific">Entamoeba histolytica</name>
    <dbReference type="NCBI Taxonomy" id="5759"/>
    <lineage>
        <taxon>Eukaryota</taxon>
        <taxon>Amoebozoa</taxon>
        <taxon>Evosea</taxon>
        <taxon>Archamoebae</taxon>
        <taxon>Mastigamoebida</taxon>
        <taxon>Entamoebidae</taxon>
        <taxon>Entamoeba</taxon>
    </lineage>
</organism>
<comment type="subcellular location">
    <subcellularLocation>
        <location evidence="2">Cytoplasm</location>
    </subcellularLocation>
    <subcellularLocation>
        <location evidence="1">Nucleus</location>
    </subcellularLocation>
</comment>
<evidence type="ECO:0000256" key="2">
    <source>
        <dbReference type="ARBA" id="ARBA00004496"/>
    </source>
</evidence>
<sequence>MQSDYYPKCDGIEQVKKIKHASVQTIKTGVYEGGFQIWEGGDDLYNYIAHHIELFKGKKVLEVGCGQALPSVLLKKHGIEVDVADYNSDVLELTKLNFQVNELDISNVKFISGDWDLIVEGRYDYIIGGDVTYNPEYQPKLAHLLSRLLKEDGKAIIAAKVVYIGNGGRIVDFFELMKQQGFDYHYEQVSHSGVVRLIVTFTRRS</sequence>
<evidence type="ECO:0000256" key="7">
    <source>
        <dbReference type="ARBA" id="ARBA00022691"/>
    </source>
</evidence>